<reference evidence="1" key="1">
    <citation type="submission" date="2020-07" db="EMBL/GenBank/DDBJ databases">
        <title>Multicomponent nature underlies the extraordinary mechanical properties of spider dragline silk.</title>
        <authorList>
            <person name="Kono N."/>
            <person name="Nakamura H."/>
            <person name="Mori M."/>
            <person name="Yoshida Y."/>
            <person name="Ohtoshi R."/>
            <person name="Malay A.D."/>
            <person name="Moran D.A.P."/>
            <person name="Tomita M."/>
            <person name="Numata K."/>
            <person name="Arakawa K."/>
        </authorList>
    </citation>
    <scope>NUCLEOTIDE SEQUENCE</scope>
</reference>
<dbReference type="AlphaFoldDB" id="A0A8X6HRD6"/>
<evidence type="ECO:0000313" key="2">
    <source>
        <dbReference type="Proteomes" id="UP000887116"/>
    </source>
</evidence>
<gene>
    <name evidence="1" type="ORF">TNCT_655881</name>
</gene>
<protein>
    <submittedName>
        <fullName evidence="1">Uncharacterized protein</fullName>
    </submittedName>
</protein>
<keyword evidence="2" id="KW-1185">Reference proteome</keyword>
<feature type="non-terminal residue" evidence="1">
    <location>
        <position position="1"/>
    </location>
</feature>
<comment type="caution">
    <text evidence="1">The sequence shown here is derived from an EMBL/GenBank/DDBJ whole genome shotgun (WGS) entry which is preliminary data.</text>
</comment>
<dbReference type="Proteomes" id="UP000887116">
    <property type="component" value="Unassembled WGS sequence"/>
</dbReference>
<accession>A0A8X6HRD6</accession>
<evidence type="ECO:0000313" key="1">
    <source>
        <dbReference type="EMBL" id="GFR28619.1"/>
    </source>
</evidence>
<proteinExistence type="predicted"/>
<dbReference type="OrthoDB" id="10596869at2759"/>
<sequence length="40" mass="4419">ISSGVADIDDAMRRHLIPVDKIELREIVGQGAFATVHREC</sequence>
<name>A0A8X6HRD6_TRICU</name>
<organism evidence="1 2">
    <name type="scientific">Trichonephila clavata</name>
    <name type="common">Joro spider</name>
    <name type="synonym">Nephila clavata</name>
    <dbReference type="NCBI Taxonomy" id="2740835"/>
    <lineage>
        <taxon>Eukaryota</taxon>
        <taxon>Metazoa</taxon>
        <taxon>Ecdysozoa</taxon>
        <taxon>Arthropoda</taxon>
        <taxon>Chelicerata</taxon>
        <taxon>Arachnida</taxon>
        <taxon>Araneae</taxon>
        <taxon>Araneomorphae</taxon>
        <taxon>Entelegynae</taxon>
        <taxon>Araneoidea</taxon>
        <taxon>Nephilidae</taxon>
        <taxon>Trichonephila</taxon>
    </lineage>
</organism>
<dbReference type="EMBL" id="BMAO01009089">
    <property type="protein sequence ID" value="GFR28619.1"/>
    <property type="molecule type" value="Genomic_DNA"/>
</dbReference>